<dbReference type="PROSITE" id="PS00197">
    <property type="entry name" value="2FE2S_FER_1"/>
    <property type="match status" value="1"/>
</dbReference>
<evidence type="ECO:0000256" key="5">
    <source>
        <dbReference type="ARBA" id="ARBA00023014"/>
    </source>
</evidence>
<dbReference type="InterPro" id="IPR002888">
    <property type="entry name" value="2Fe-2S-bd"/>
</dbReference>
<reference evidence="7" key="1">
    <citation type="submission" date="2020-10" db="EMBL/GenBank/DDBJ databases">
        <authorList>
            <person name="Gilroy R."/>
        </authorList>
    </citation>
    <scope>NUCLEOTIDE SEQUENCE</scope>
    <source>
        <strain evidence="7">10532</strain>
    </source>
</reference>
<name>A0A9D9HRG5_9SPIR</name>
<evidence type="ECO:0000259" key="6">
    <source>
        <dbReference type="PROSITE" id="PS51085"/>
    </source>
</evidence>
<evidence type="ECO:0000256" key="2">
    <source>
        <dbReference type="ARBA" id="ARBA00022723"/>
    </source>
</evidence>
<dbReference type="Pfam" id="PF00111">
    <property type="entry name" value="Fer2"/>
    <property type="match status" value="1"/>
</dbReference>
<keyword evidence="1" id="KW-0001">2Fe-2S</keyword>
<gene>
    <name evidence="7" type="ORF">IAA81_10435</name>
</gene>
<dbReference type="PANTHER" id="PTHR44379:SF5">
    <property type="entry name" value="OXIDOREDUCTASE WITH IRON-SULFUR SUBUNIT"/>
    <property type="match status" value="1"/>
</dbReference>
<sequence>MTIPFILNGEDVLIQTDPGERLVTVLRNDFHLLGTKEGCMTGRCGSCAVICNGKVVPSCMLAMFQVSGSEIITIEGFSQTTEYKLITQGFEEAGVQMCGYCNTGKILTAYTFFEKKAQPDDTEIIKAYSGTMCRCTNISDIVRGVKNALKLKAGKNI</sequence>
<keyword evidence="5" id="KW-0411">Iron-sulfur</keyword>
<dbReference type="InterPro" id="IPR036884">
    <property type="entry name" value="2Fe-2S-bd_dom_sf"/>
</dbReference>
<proteinExistence type="predicted"/>
<dbReference type="InterPro" id="IPR006058">
    <property type="entry name" value="2Fe2S_fd_BS"/>
</dbReference>
<evidence type="ECO:0000256" key="3">
    <source>
        <dbReference type="ARBA" id="ARBA00023002"/>
    </source>
</evidence>
<evidence type="ECO:0000313" key="7">
    <source>
        <dbReference type="EMBL" id="MBO8458620.1"/>
    </source>
</evidence>
<dbReference type="GO" id="GO:0046872">
    <property type="term" value="F:metal ion binding"/>
    <property type="evidence" value="ECO:0007669"/>
    <property type="project" value="UniProtKB-KW"/>
</dbReference>
<feature type="domain" description="2Fe-2S ferredoxin-type" evidence="6">
    <location>
        <begin position="1"/>
        <end position="77"/>
    </location>
</feature>
<dbReference type="Pfam" id="PF01799">
    <property type="entry name" value="Fer2_2"/>
    <property type="match status" value="1"/>
</dbReference>
<dbReference type="SUPFAM" id="SSF47741">
    <property type="entry name" value="CO dehydrogenase ISP C-domain like"/>
    <property type="match status" value="1"/>
</dbReference>
<protein>
    <submittedName>
        <fullName evidence="7">2Fe-2S iron-sulfur cluster binding domain-containing protein</fullName>
    </submittedName>
</protein>
<dbReference type="InterPro" id="IPR051452">
    <property type="entry name" value="Diverse_Oxidoreductases"/>
</dbReference>
<dbReference type="InterPro" id="IPR012675">
    <property type="entry name" value="Beta-grasp_dom_sf"/>
</dbReference>
<dbReference type="PROSITE" id="PS51085">
    <property type="entry name" value="2FE2S_FER_2"/>
    <property type="match status" value="1"/>
</dbReference>
<dbReference type="PANTHER" id="PTHR44379">
    <property type="entry name" value="OXIDOREDUCTASE WITH IRON-SULFUR SUBUNIT"/>
    <property type="match status" value="1"/>
</dbReference>
<reference evidence="7" key="2">
    <citation type="journal article" date="2021" name="PeerJ">
        <title>Extensive microbial diversity within the chicken gut microbiome revealed by metagenomics and culture.</title>
        <authorList>
            <person name="Gilroy R."/>
            <person name="Ravi A."/>
            <person name="Getino M."/>
            <person name="Pursley I."/>
            <person name="Horton D.L."/>
            <person name="Alikhan N.F."/>
            <person name="Baker D."/>
            <person name="Gharbi K."/>
            <person name="Hall N."/>
            <person name="Watson M."/>
            <person name="Adriaenssens E.M."/>
            <person name="Foster-Nyarko E."/>
            <person name="Jarju S."/>
            <person name="Secka A."/>
            <person name="Antonio M."/>
            <person name="Oren A."/>
            <person name="Chaudhuri R.R."/>
            <person name="La Ragione R."/>
            <person name="Hildebrand F."/>
            <person name="Pallen M.J."/>
        </authorList>
    </citation>
    <scope>NUCLEOTIDE SEQUENCE</scope>
    <source>
        <strain evidence="7">10532</strain>
    </source>
</reference>
<dbReference type="InterPro" id="IPR036010">
    <property type="entry name" value="2Fe-2S_ferredoxin-like_sf"/>
</dbReference>
<dbReference type="Gene3D" id="3.10.20.30">
    <property type="match status" value="1"/>
</dbReference>
<dbReference type="GO" id="GO:0016491">
    <property type="term" value="F:oxidoreductase activity"/>
    <property type="evidence" value="ECO:0007669"/>
    <property type="project" value="UniProtKB-KW"/>
</dbReference>
<comment type="caution">
    <text evidence="7">The sequence shown here is derived from an EMBL/GenBank/DDBJ whole genome shotgun (WGS) entry which is preliminary data.</text>
</comment>
<dbReference type="SUPFAM" id="SSF54292">
    <property type="entry name" value="2Fe-2S ferredoxin-like"/>
    <property type="match status" value="1"/>
</dbReference>
<keyword evidence="4" id="KW-0408">Iron</keyword>
<dbReference type="EMBL" id="JADIMM010000117">
    <property type="protein sequence ID" value="MBO8458620.1"/>
    <property type="molecule type" value="Genomic_DNA"/>
</dbReference>
<evidence type="ECO:0000313" key="8">
    <source>
        <dbReference type="Proteomes" id="UP000823638"/>
    </source>
</evidence>
<dbReference type="AlphaFoldDB" id="A0A9D9HRG5"/>
<keyword evidence="3" id="KW-0560">Oxidoreductase</keyword>
<dbReference type="Gene3D" id="1.10.150.120">
    <property type="entry name" value="[2Fe-2S]-binding domain"/>
    <property type="match status" value="1"/>
</dbReference>
<keyword evidence="2" id="KW-0479">Metal-binding</keyword>
<dbReference type="CDD" id="cd00207">
    <property type="entry name" value="fer2"/>
    <property type="match status" value="1"/>
</dbReference>
<organism evidence="7 8">
    <name type="scientific">Candidatus Gallitreponema excrementavium</name>
    <dbReference type="NCBI Taxonomy" id="2840840"/>
    <lineage>
        <taxon>Bacteria</taxon>
        <taxon>Pseudomonadati</taxon>
        <taxon>Spirochaetota</taxon>
        <taxon>Spirochaetia</taxon>
        <taxon>Spirochaetales</taxon>
        <taxon>Candidatus Gallitreponema</taxon>
    </lineage>
</organism>
<dbReference type="InterPro" id="IPR001041">
    <property type="entry name" value="2Fe-2S_ferredoxin-type"/>
</dbReference>
<accession>A0A9D9HRG5</accession>
<evidence type="ECO:0000256" key="4">
    <source>
        <dbReference type="ARBA" id="ARBA00023004"/>
    </source>
</evidence>
<dbReference type="Proteomes" id="UP000823638">
    <property type="component" value="Unassembled WGS sequence"/>
</dbReference>
<evidence type="ECO:0000256" key="1">
    <source>
        <dbReference type="ARBA" id="ARBA00022714"/>
    </source>
</evidence>
<dbReference type="GO" id="GO:0051537">
    <property type="term" value="F:2 iron, 2 sulfur cluster binding"/>
    <property type="evidence" value="ECO:0007669"/>
    <property type="project" value="UniProtKB-KW"/>
</dbReference>